<evidence type="ECO:0000256" key="2">
    <source>
        <dbReference type="PROSITE-ProRule" id="PRU00169"/>
    </source>
</evidence>
<organism evidence="4 5">
    <name type="scientific">Sulfuriferula multivorans</name>
    <dbReference type="NCBI Taxonomy" id="1559896"/>
    <lineage>
        <taxon>Bacteria</taxon>
        <taxon>Pseudomonadati</taxon>
        <taxon>Pseudomonadota</taxon>
        <taxon>Betaproteobacteria</taxon>
        <taxon>Nitrosomonadales</taxon>
        <taxon>Sulfuricellaceae</taxon>
        <taxon>Sulfuriferula</taxon>
    </lineage>
</organism>
<dbReference type="PRINTS" id="PR01590">
    <property type="entry name" value="HTHFIS"/>
</dbReference>
<name>A0A401JB55_9PROT</name>
<proteinExistence type="predicted"/>
<dbReference type="EMBL" id="BGOW01000003">
    <property type="protein sequence ID" value="GBL44873.1"/>
    <property type="molecule type" value="Genomic_DNA"/>
</dbReference>
<evidence type="ECO:0000256" key="1">
    <source>
        <dbReference type="ARBA" id="ARBA00022553"/>
    </source>
</evidence>
<dbReference type="Gene3D" id="3.40.50.2300">
    <property type="match status" value="1"/>
</dbReference>
<dbReference type="CDD" id="cd17563">
    <property type="entry name" value="REC_RegA-like"/>
    <property type="match status" value="1"/>
</dbReference>
<gene>
    <name evidence="4" type="ORF">SFMTTN_0674</name>
</gene>
<dbReference type="InterPro" id="IPR050595">
    <property type="entry name" value="Bact_response_regulator"/>
</dbReference>
<dbReference type="AlphaFoldDB" id="A0A401JB55"/>
<dbReference type="PANTHER" id="PTHR44591:SF3">
    <property type="entry name" value="RESPONSE REGULATORY DOMAIN-CONTAINING PROTEIN"/>
    <property type="match status" value="1"/>
</dbReference>
<feature type="domain" description="Response regulatory" evidence="3">
    <location>
        <begin position="17"/>
        <end position="131"/>
    </location>
</feature>
<dbReference type="GO" id="GO:0043565">
    <property type="term" value="F:sequence-specific DNA binding"/>
    <property type="evidence" value="ECO:0007669"/>
    <property type="project" value="InterPro"/>
</dbReference>
<dbReference type="GO" id="GO:0000160">
    <property type="term" value="P:phosphorelay signal transduction system"/>
    <property type="evidence" value="ECO:0007669"/>
    <property type="project" value="InterPro"/>
</dbReference>
<comment type="caution">
    <text evidence="4">The sequence shown here is derived from an EMBL/GenBank/DDBJ whole genome shotgun (WGS) entry which is preliminary data.</text>
</comment>
<evidence type="ECO:0000313" key="4">
    <source>
        <dbReference type="EMBL" id="GBL44873.1"/>
    </source>
</evidence>
<dbReference type="InterPro" id="IPR001789">
    <property type="entry name" value="Sig_transdc_resp-reg_receiver"/>
</dbReference>
<evidence type="ECO:0000259" key="3">
    <source>
        <dbReference type="PROSITE" id="PS50110"/>
    </source>
</evidence>
<dbReference type="Pfam" id="PF02954">
    <property type="entry name" value="HTH_8"/>
    <property type="match status" value="1"/>
</dbReference>
<keyword evidence="1 2" id="KW-0597">Phosphoprotein</keyword>
<dbReference type="InterPro" id="IPR002197">
    <property type="entry name" value="HTH_Fis"/>
</dbReference>
<dbReference type="Proteomes" id="UP000286806">
    <property type="component" value="Unassembled WGS sequence"/>
</dbReference>
<feature type="modified residue" description="4-aspartylphosphate" evidence="2">
    <location>
        <position position="66"/>
    </location>
</feature>
<dbReference type="SUPFAM" id="SSF52172">
    <property type="entry name" value="CheY-like"/>
    <property type="match status" value="1"/>
</dbReference>
<dbReference type="Pfam" id="PF00072">
    <property type="entry name" value="Response_reg"/>
    <property type="match status" value="1"/>
</dbReference>
<sequence length="189" mass="20501">MSASASAAHTMTADCPSLLLVDDDATFREVLTQALNRRGFTVSGAASVADALQLAEQNPPEYAVVDLKMPGESGLQLVARLKQLDEHTRIVMLTGYASIATAIEAIKLGATHYLAKPAEVDEIVAALQRGGGDAHVALNPHPPSVERLEWEHIQRVLGENDNNISATARALNMHRRTLQRKLAKRPVRR</sequence>
<dbReference type="FunFam" id="1.10.10.60:FF:000036">
    <property type="entry name" value="Two-component system response regulator"/>
    <property type="match status" value="1"/>
</dbReference>
<dbReference type="InterPro" id="IPR011006">
    <property type="entry name" value="CheY-like_superfamily"/>
</dbReference>
<dbReference type="SMART" id="SM00448">
    <property type="entry name" value="REC"/>
    <property type="match status" value="1"/>
</dbReference>
<keyword evidence="5" id="KW-1185">Reference proteome</keyword>
<evidence type="ECO:0000313" key="5">
    <source>
        <dbReference type="Proteomes" id="UP000286806"/>
    </source>
</evidence>
<protein>
    <submittedName>
        <fullName evidence="4">Dna binding response regulator PrrA</fullName>
    </submittedName>
</protein>
<dbReference type="PANTHER" id="PTHR44591">
    <property type="entry name" value="STRESS RESPONSE REGULATOR PROTEIN 1"/>
    <property type="match status" value="1"/>
</dbReference>
<dbReference type="PROSITE" id="PS50110">
    <property type="entry name" value="RESPONSE_REGULATORY"/>
    <property type="match status" value="1"/>
</dbReference>
<reference evidence="4 5" key="1">
    <citation type="journal article" date="2019" name="Front. Microbiol.">
        <title>Genomes of Neutrophilic Sulfur-Oxidizing Chemolithoautotrophs Representing 9 Proteobacterial Species From 8 Genera.</title>
        <authorList>
            <person name="Watanabe T."/>
            <person name="Kojima H."/>
            <person name="Umezawa K."/>
            <person name="Hori C."/>
            <person name="Takasuka T.E."/>
            <person name="Kato Y."/>
            <person name="Fukui M."/>
        </authorList>
    </citation>
    <scope>NUCLEOTIDE SEQUENCE [LARGE SCALE GENOMIC DNA]</scope>
    <source>
        <strain evidence="4 5">TTN</strain>
    </source>
</reference>
<accession>A0A401JB55</accession>
<dbReference type="Gene3D" id="1.10.10.60">
    <property type="entry name" value="Homeodomain-like"/>
    <property type="match status" value="1"/>
</dbReference>